<reference evidence="3" key="1">
    <citation type="journal article" date="2017" name="Genome Biol.">
        <title>Comparative genomics reveals high biological diversity and specific adaptations in the industrially and medically important fungal genus Aspergillus.</title>
        <authorList>
            <person name="de Vries R.P."/>
            <person name="Riley R."/>
            <person name="Wiebenga A."/>
            <person name="Aguilar-Osorio G."/>
            <person name="Amillis S."/>
            <person name="Uchima C.A."/>
            <person name="Anderluh G."/>
            <person name="Asadollahi M."/>
            <person name="Askin M."/>
            <person name="Barry K."/>
            <person name="Battaglia E."/>
            <person name="Bayram O."/>
            <person name="Benocci T."/>
            <person name="Braus-Stromeyer S.A."/>
            <person name="Caldana C."/>
            <person name="Canovas D."/>
            <person name="Cerqueira G.C."/>
            <person name="Chen F."/>
            <person name="Chen W."/>
            <person name="Choi C."/>
            <person name="Clum A."/>
            <person name="Dos Santos R.A."/>
            <person name="Damasio A.R."/>
            <person name="Diallinas G."/>
            <person name="Emri T."/>
            <person name="Fekete E."/>
            <person name="Flipphi M."/>
            <person name="Freyberg S."/>
            <person name="Gallo A."/>
            <person name="Gournas C."/>
            <person name="Habgood R."/>
            <person name="Hainaut M."/>
            <person name="Harispe M.L."/>
            <person name="Henrissat B."/>
            <person name="Hilden K.S."/>
            <person name="Hope R."/>
            <person name="Hossain A."/>
            <person name="Karabika E."/>
            <person name="Karaffa L."/>
            <person name="Karanyi Z."/>
            <person name="Krasevec N."/>
            <person name="Kuo A."/>
            <person name="Kusch H."/>
            <person name="LaButti K."/>
            <person name="Lagendijk E.L."/>
            <person name="Lapidus A."/>
            <person name="Levasseur A."/>
            <person name="Lindquist E."/>
            <person name="Lipzen A."/>
            <person name="Logrieco A.F."/>
            <person name="MacCabe A."/>
            <person name="Maekelae M.R."/>
            <person name="Malavazi I."/>
            <person name="Melin P."/>
            <person name="Meyer V."/>
            <person name="Mielnichuk N."/>
            <person name="Miskei M."/>
            <person name="Molnar A.P."/>
            <person name="Mule G."/>
            <person name="Ngan C.Y."/>
            <person name="Orejas M."/>
            <person name="Orosz E."/>
            <person name="Ouedraogo J.P."/>
            <person name="Overkamp K.M."/>
            <person name="Park H.-S."/>
            <person name="Perrone G."/>
            <person name="Piumi F."/>
            <person name="Punt P.J."/>
            <person name="Ram A.F."/>
            <person name="Ramon A."/>
            <person name="Rauscher S."/>
            <person name="Record E."/>
            <person name="Riano-Pachon D.M."/>
            <person name="Robert V."/>
            <person name="Roehrig J."/>
            <person name="Ruller R."/>
            <person name="Salamov A."/>
            <person name="Salih N.S."/>
            <person name="Samson R.A."/>
            <person name="Sandor E."/>
            <person name="Sanguinetti M."/>
            <person name="Schuetze T."/>
            <person name="Sepcic K."/>
            <person name="Shelest E."/>
            <person name="Sherlock G."/>
            <person name="Sophianopoulou V."/>
            <person name="Squina F.M."/>
            <person name="Sun H."/>
            <person name="Susca A."/>
            <person name="Todd R.B."/>
            <person name="Tsang A."/>
            <person name="Unkles S.E."/>
            <person name="van de Wiele N."/>
            <person name="van Rossen-Uffink D."/>
            <person name="Oliveira J.V."/>
            <person name="Vesth T.C."/>
            <person name="Visser J."/>
            <person name="Yu J.-H."/>
            <person name="Zhou M."/>
            <person name="Andersen M.R."/>
            <person name="Archer D.B."/>
            <person name="Baker S.E."/>
            <person name="Benoit I."/>
            <person name="Brakhage A.A."/>
            <person name="Braus G.H."/>
            <person name="Fischer R."/>
            <person name="Frisvad J.C."/>
            <person name="Goldman G.H."/>
            <person name="Houbraken J."/>
            <person name="Oakley B."/>
            <person name="Pocsi I."/>
            <person name="Scazzocchio C."/>
            <person name="Seiboth B."/>
            <person name="vanKuyk P.A."/>
            <person name="Wortman J."/>
            <person name="Dyer P.S."/>
            <person name="Grigoriev I.V."/>
        </authorList>
    </citation>
    <scope>NUCLEOTIDE SEQUENCE [LARGE SCALE GENOMIC DNA]</scope>
    <source>
        <strain evidence="3">CBS 134.48</strain>
    </source>
</reference>
<dbReference type="VEuPathDB" id="FungiDB:ASPTUDRAFT_193399"/>
<feature type="domain" description="Helicase C-terminal" evidence="1">
    <location>
        <begin position="73"/>
        <end position="113"/>
    </location>
</feature>
<dbReference type="EMBL" id="KV878206">
    <property type="protein sequence ID" value="OJI81514.1"/>
    <property type="molecule type" value="Genomic_DNA"/>
</dbReference>
<evidence type="ECO:0000313" key="3">
    <source>
        <dbReference type="Proteomes" id="UP000184304"/>
    </source>
</evidence>
<evidence type="ECO:0000259" key="1">
    <source>
        <dbReference type="Pfam" id="PF00271"/>
    </source>
</evidence>
<dbReference type="Pfam" id="PF00271">
    <property type="entry name" value="Helicase_C"/>
    <property type="match status" value="1"/>
</dbReference>
<dbReference type="Gene3D" id="3.40.50.300">
    <property type="entry name" value="P-loop containing nucleotide triphosphate hydrolases"/>
    <property type="match status" value="1"/>
</dbReference>
<dbReference type="OrthoDB" id="10490370at2759"/>
<sequence length="155" mass="17496">MEQGLTGAPGTYSRQRTLPWGVFLNLTESRDYVKQQAHNHVQLVQATCPNITILSLCYHFCIGKPCKVGIYIGTTGTSSRGLTLTHAAHIILMETDWCSTNHKQMFGRCHRIGQRAKVVFAYVFQNTQIECEQLALEKHLARLALGKTIDSYDRK</sequence>
<evidence type="ECO:0000313" key="2">
    <source>
        <dbReference type="EMBL" id="OJI81514.1"/>
    </source>
</evidence>
<dbReference type="Proteomes" id="UP000184304">
    <property type="component" value="Unassembled WGS sequence"/>
</dbReference>
<keyword evidence="3" id="KW-1185">Reference proteome</keyword>
<name>A0A1L9MWW3_ASPTC</name>
<dbReference type="InterPro" id="IPR027417">
    <property type="entry name" value="P-loop_NTPase"/>
</dbReference>
<dbReference type="InterPro" id="IPR001650">
    <property type="entry name" value="Helicase_C-like"/>
</dbReference>
<organism evidence="2 3">
    <name type="scientific">Aspergillus tubingensis (strain CBS 134.48)</name>
    <dbReference type="NCBI Taxonomy" id="767770"/>
    <lineage>
        <taxon>Eukaryota</taxon>
        <taxon>Fungi</taxon>
        <taxon>Dikarya</taxon>
        <taxon>Ascomycota</taxon>
        <taxon>Pezizomycotina</taxon>
        <taxon>Eurotiomycetes</taxon>
        <taxon>Eurotiomycetidae</taxon>
        <taxon>Eurotiales</taxon>
        <taxon>Aspergillaceae</taxon>
        <taxon>Aspergillus</taxon>
        <taxon>Aspergillus subgen. Circumdati</taxon>
    </lineage>
</organism>
<proteinExistence type="predicted"/>
<protein>
    <recommendedName>
        <fullName evidence="1">Helicase C-terminal domain-containing protein</fullName>
    </recommendedName>
</protein>
<accession>A0A1L9MWW3</accession>
<dbReference type="AlphaFoldDB" id="A0A1L9MWW3"/>
<gene>
    <name evidence="2" type="ORF">ASPTUDRAFT_193399</name>
</gene>
<dbReference type="SUPFAM" id="SSF52540">
    <property type="entry name" value="P-loop containing nucleoside triphosphate hydrolases"/>
    <property type="match status" value="1"/>
</dbReference>